<sequence length="58" mass="6363">MSFLERLDALSALLAPLSSCPEDHFLTTATEDDDTSEHRIELDRTSDADFPPPSSAAR</sequence>
<name>A0AAN6GCJ4_9BASI</name>
<dbReference type="EMBL" id="JAPDMQ010000139">
    <property type="protein sequence ID" value="KAK0533333.1"/>
    <property type="molecule type" value="Genomic_DNA"/>
</dbReference>
<feature type="region of interest" description="Disordered" evidence="1">
    <location>
        <begin position="25"/>
        <end position="58"/>
    </location>
</feature>
<keyword evidence="3" id="KW-1185">Reference proteome</keyword>
<protein>
    <submittedName>
        <fullName evidence="2">Uncharacterized protein</fullName>
    </submittedName>
</protein>
<evidence type="ECO:0000256" key="1">
    <source>
        <dbReference type="SAM" id="MobiDB-lite"/>
    </source>
</evidence>
<comment type="caution">
    <text evidence="2">The sequence shown here is derived from an EMBL/GenBank/DDBJ whole genome shotgun (WGS) entry which is preliminary data.</text>
</comment>
<proteinExistence type="predicted"/>
<dbReference type="Proteomes" id="UP001176521">
    <property type="component" value="Unassembled WGS sequence"/>
</dbReference>
<evidence type="ECO:0000313" key="3">
    <source>
        <dbReference type="Proteomes" id="UP001176521"/>
    </source>
</evidence>
<evidence type="ECO:0000313" key="2">
    <source>
        <dbReference type="EMBL" id="KAK0533333.1"/>
    </source>
</evidence>
<reference evidence="2" key="1">
    <citation type="journal article" date="2023" name="PhytoFront">
        <title>Draft Genome Resources of Seven Strains of Tilletia horrida, Causal Agent of Kernel Smut of Rice.</title>
        <authorList>
            <person name="Khanal S."/>
            <person name="Antony Babu S."/>
            <person name="Zhou X.G."/>
        </authorList>
    </citation>
    <scope>NUCLEOTIDE SEQUENCE</scope>
    <source>
        <strain evidence="2">TX3</strain>
    </source>
</reference>
<dbReference type="AlphaFoldDB" id="A0AAN6GCJ4"/>
<gene>
    <name evidence="2" type="ORF">OC842_003004</name>
</gene>
<accession>A0AAN6GCJ4</accession>
<feature type="compositionally biased region" description="Basic and acidic residues" evidence="1">
    <location>
        <begin position="36"/>
        <end position="47"/>
    </location>
</feature>
<organism evidence="2 3">
    <name type="scientific">Tilletia horrida</name>
    <dbReference type="NCBI Taxonomy" id="155126"/>
    <lineage>
        <taxon>Eukaryota</taxon>
        <taxon>Fungi</taxon>
        <taxon>Dikarya</taxon>
        <taxon>Basidiomycota</taxon>
        <taxon>Ustilaginomycotina</taxon>
        <taxon>Exobasidiomycetes</taxon>
        <taxon>Tilletiales</taxon>
        <taxon>Tilletiaceae</taxon>
        <taxon>Tilletia</taxon>
    </lineage>
</organism>